<dbReference type="EMBL" id="RZGZ01000003">
    <property type="protein sequence ID" value="RUQ99286.1"/>
    <property type="molecule type" value="Genomic_DNA"/>
</dbReference>
<dbReference type="OrthoDB" id="4990996at2"/>
<evidence type="ECO:0000313" key="2">
    <source>
        <dbReference type="EMBL" id="RUQ99286.1"/>
    </source>
</evidence>
<sequence>MLIGVFAISIVALFTVLIATWAGAVDFGGSLWPVVAMTPYFGLPISFLLLFALLIIATVRRARAARRDDGV</sequence>
<name>A0A433JRL1_9MICO</name>
<comment type="caution">
    <text evidence="2">The sequence shown here is derived from an EMBL/GenBank/DDBJ whole genome shotgun (WGS) entry which is preliminary data.</text>
</comment>
<protein>
    <submittedName>
        <fullName evidence="2">Multidrug ABC transporter ATPase</fullName>
    </submittedName>
</protein>
<proteinExistence type="predicted"/>
<gene>
    <name evidence="2" type="ORF">ELQ94_12005</name>
</gene>
<dbReference type="AlphaFoldDB" id="A0A433JRL1"/>
<accession>A0A433JRL1</accession>
<reference evidence="2 3" key="1">
    <citation type="submission" date="2018-12" db="EMBL/GenBank/DDBJ databases">
        <authorList>
            <person name="Li F."/>
        </authorList>
    </citation>
    <scope>NUCLEOTIDE SEQUENCE [LARGE SCALE GENOMIC DNA]</scope>
    <source>
        <strain evidence="2 3">EGI 6500705</strain>
    </source>
</reference>
<feature type="transmembrane region" description="Helical" evidence="1">
    <location>
        <begin position="40"/>
        <end position="59"/>
    </location>
</feature>
<keyword evidence="1" id="KW-0472">Membrane</keyword>
<evidence type="ECO:0000256" key="1">
    <source>
        <dbReference type="SAM" id="Phobius"/>
    </source>
</evidence>
<keyword evidence="3" id="KW-1185">Reference proteome</keyword>
<keyword evidence="1" id="KW-0812">Transmembrane</keyword>
<organism evidence="2 3">
    <name type="scientific">Labedella endophytica</name>
    <dbReference type="NCBI Taxonomy" id="1523160"/>
    <lineage>
        <taxon>Bacteria</taxon>
        <taxon>Bacillati</taxon>
        <taxon>Actinomycetota</taxon>
        <taxon>Actinomycetes</taxon>
        <taxon>Micrococcales</taxon>
        <taxon>Microbacteriaceae</taxon>
        <taxon>Labedella</taxon>
    </lineage>
</organism>
<dbReference type="Proteomes" id="UP000274909">
    <property type="component" value="Unassembled WGS sequence"/>
</dbReference>
<evidence type="ECO:0000313" key="3">
    <source>
        <dbReference type="Proteomes" id="UP000274909"/>
    </source>
</evidence>
<keyword evidence="1" id="KW-1133">Transmembrane helix</keyword>